<keyword evidence="1" id="KW-0805">Transcription regulation</keyword>
<dbReference type="SUPFAM" id="SSF46785">
    <property type="entry name" value="Winged helix' DNA-binding domain"/>
    <property type="match status" value="1"/>
</dbReference>
<accession>A0ABX7YYF8</accession>
<name>A0ABX7YYF8_9GAMM</name>
<keyword evidence="6" id="KW-1185">Reference proteome</keyword>
<dbReference type="PRINTS" id="PR00598">
    <property type="entry name" value="HTHMARR"/>
</dbReference>
<protein>
    <submittedName>
        <fullName evidence="5">MarR family transcriptional regulator</fullName>
    </submittedName>
</protein>
<dbReference type="PANTHER" id="PTHR42756:SF1">
    <property type="entry name" value="TRANSCRIPTIONAL REPRESSOR OF EMRAB OPERON"/>
    <property type="match status" value="1"/>
</dbReference>
<evidence type="ECO:0000259" key="4">
    <source>
        <dbReference type="PROSITE" id="PS50995"/>
    </source>
</evidence>
<dbReference type="PANTHER" id="PTHR42756">
    <property type="entry name" value="TRANSCRIPTIONAL REGULATOR, MARR"/>
    <property type="match status" value="1"/>
</dbReference>
<evidence type="ECO:0000256" key="3">
    <source>
        <dbReference type="ARBA" id="ARBA00023163"/>
    </source>
</evidence>
<dbReference type="InterPro" id="IPR036390">
    <property type="entry name" value="WH_DNA-bd_sf"/>
</dbReference>
<reference evidence="5 6" key="1">
    <citation type="submission" date="2021-04" db="EMBL/GenBank/DDBJ databases">
        <title>Novel species identification of genus Shewanella.</title>
        <authorList>
            <person name="Liu G."/>
        </authorList>
    </citation>
    <scope>NUCLEOTIDE SEQUENCE [LARGE SCALE GENOMIC DNA]</scope>
    <source>
        <strain evidence="5 6">FJAT-54481</strain>
    </source>
</reference>
<dbReference type="RefSeq" id="WP_212596095.1">
    <property type="nucleotide sequence ID" value="NZ_CP073587.1"/>
</dbReference>
<dbReference type="Gene3D" id="1.10.10.10">
    <property type="entry name" value="Winged helix-like DNA-binding domain superfamily/Winged helix DNA-binding domain"/>
    <property type="match status" value="1"/>
</dbReference>
<gene>
    <name evidence="5" type="ORF">KDN34_06580</name>
</gene>
<evidence type="ECO:0000256" key="1">
    <source>
        <dbReference type="ARBA" id="ARBA00023015"/>
    </source>
</evidence>
<feature type="domain" description="HTH marR-type" evidence="4">
    <location>
        <begin position="26"/>
        <end position="162"/>
    </location>
</feature>
<dbReference type="Proteomes" id="UP000679575">
    <property type="component" value="Chromosome"/>
</dbReference>
<sequence>MKTDPKAYEILLTKAEKHWPEVATPQFAATVALQRVGRLFSENAKNTLAEFNLTTTEFEVVSTLRFSDFPYQMMPSELYPRLLMSSGGLTKVLKSVEDRGLITRPQSEGDQRVKPIQLTEKGILLMEKAMEVVQSRDDLLAWQHFSTEKTKHLCELLKELLDILEKER</sequence>
<evidence type="ECO:0000313" key="6">
    <source>
        <dbReference type="Proteomes" id="UP000679575"/>
    </source>
</evidence>
<evidence type="ECO:0000313" key="5">
    <source>
        <dbReference type="EMBL" id="QUN07091.1"/>
    </source>
</evidence>
<dbReference type="InterPro" id="IPR000835">
    <property type="entry name" value="HTH_MarR-typ"/>
</dbReference>
<evidence type="ECO:0000256" key="2">
    <source>
        <dbReference type="ARBA" id="ARBA00023125"/>
    </source>
</evidence>
<dbReference type="InterPro" id="IPR036388">
    <property type="entry name" value="WH-like_DNA-bd_sf"/>
</dbReference>
<dbReference type="EMBL" id="CP073587">
    <property type="protein sequence ID" value="QUN07091.1"/>
    <property type="molecule type" value="Genomic_DNA"/>
</dbReference>
<organism evidence="5 6">
    <name type="scientific">Shewanella yunxiaonensis</name>
    <dbReference type="NCBI Taxonomy" id="2829809"/>
    <lineage>
        <taxon>Bacteria</taxon>
        <taxon>Pseudomonadati</taxon>
        <taxon>Pseudomonadota</taxon>
        <taxon>Gammaproteobacteria</taxon>
        <taxon>Alteromonadales</taxon>
        <taxon>Shewanellaceae</taxon>
        <taxon>Shewanella</taxon>
    </lineage>
</organism>
<keyword evidence="2" id="KW-0238">DNA-binding</keyword>
<proteinExistence type="predicted"/>
<keyword evidence="3" id="KW-0804">Transcription</keyword>
<dbReference type="Pfam" id="PF01047">
    <property type="entry name" value="MarR"/>
    <property type="match status" value="1"/>
</dbReference>
<dbReference type="PROSITE" id="PS50995">
    <property type="entry name" value="HTH_MARR_2"/>
    <property type="match status" value="1"/>
</dbReference>
<dbReference type="SMART" id="SM00347">
    <property type="entry name" value="HTH_MARR"/>
    <property type="match status" value="1"/>
</dbReference>